<feature type="signal peptide" evidence="1">
    <location>
        <begin position="1"/>
        <end position="19"/>
    </location>
</feature>
<dbReference type="Proteomes" id="UP001181693">
    <property type="component" value="Unassembled WGS sequence"/>
</dbReference>
<proteinExistence type="predicted"/>
<evidence type="ECO:0000256" key="1">
    <source>
        <dbReference type="SAM" id="SignalP"/>
    </source>
</evidence>
<gene>
    <name evidence="3" type="ORF">GDO54_008258</name>
</gene>
<dbReference type="PANTHER" id="PTHR19441">
    <property type="entry name" value="WHEY ACDIC PROTEIN WAP"/>
    <property type="match status" value="1"/>
</dbReference>
<dbReference type="Pfam" id="PF00095">
    <property type="entry name" value="WAP"/>
    <property type="match status" value="3"/>
</dbReference>
<organism evidence="3 4">
    <name type="scientific">Pyxicephalus adspersus</name>
    <name type="common">African bullfrog</name>
    <dbReference type="NCBI Taxonomy" id="30357"/>
    <lineage>
        <taxon>Eukaryota</taxon>
        <taxon>Metazoa</taxon>
        <taxon>Chordata</taxon>
        <taxon>Craniata</taxon>
        <taxon>Vertebrata</taxon>
        <taxon>Euteleostomi</taxon>
        <taxon>Amphibia</taxon>
        <taxon>Batrachia</taxon>
        <taxon>Anura</taxon>
        <taxon>Neobatrachia</taxon>
        <taxon>Ranoidea</taxon>
        <taxon>Pyxicephalidae</taxon>
        <taxon>Pyxicephalinae</taxon>
        <taxon>Pyxicephalus</taxon>
    </lineage>
</organism>
<dbReference type="SMART" id="SM00217">
    <property type="entry name" value="WAP"/>
    <property type="match status" value="3"/>
</dbReference>
<reference evidence="3" key="1">
    <citation type="thesis" date="2020" institute="ProQuest LLC" country="789 East Eisenhower Parkway, Ann Arbor, MI, USA">
        <title>Comparative Genomics and Chromosome Evolution.</title>
        <authorList>
            <person name="Mudd A.B."/>
        </authorList>
    </citation>
    <scope>NUCLEOTIDE SEQUENCE</scope>
    <source>
        <strain evidence="3">1538</strain>
        <tissue evidence="3">Blood</tissue>
    </source>
</reference>
<dbReference type="EMBL" id="DYDO01000003">
    <property type="protein sequence ID" value="DBA27799.1"/>
    <property type="molecule type" value="Genomic_DNA"/>
</dbReference>
<dbReference type="GO" id="GO:0019731">
    <property type="term" value="P:antibacterial humoral response"/>
    <property type="evidence" value="ECO:0007669"/>
    <property type="project" value="TreeGrafter"/>
</dbReference>
<evidence type="ECO:0000313" key="3">
    <source>
        <dbReference type="EMBL" id="DBA27799.1"/>
    </source>
</evidence>
<dbReference type="AlphaFoldDB" id="A0AAV3AKB9"/>
<comment type="caution">
    <text evidence="3">The sequence shown here is derived from an EMBL/GenBank/DDBJ whole genome shotgun (WGS) entry which is preliminary data.</text>
</comment>
<dbReference type="InterPro" id="IPR036645">
    <property type="entry name" value="Elafin-like_sf"/>
</dbReference>
<protein>
    <recommendedName>
        <fullName evidence="2">WAP domain-containing protein</fullName>
    </recommendedName>
</protein>
<dbReference type="PANTHER" id="PTHR19441:SF98">
    <property type="entry name" value="WAP DOMAIN-CONTAINING PROTEIN"/>
    <property type="match status" value="1"/>
</dbReference>
<dbReference type="InterPro" id="IPR008197">
    <property type="entry name" value="WAP_dom"/>
</dbReference>
<feature type="chain" id="PRO_5043730043" description="WAP domain-containing protein" evidence="1">
    <location>
        <begin position="20"/>
        <end position="165"/>
    </location>
</feature>
<dbReference type="PRINTS" id="PR00003">
    <property type="entry name" value="4DISULPHCORE"/>
</dbReference>
<evidence type="ECO:0000313" key="4">
    <source>
        <dbReference type="Proteomes" id="UP001181693"/>
    </source>
</evidence>
<dbReference type="GO" id="GO:0004867">
    <property type="term" value="F:serine-type endopeptidase inhibitor activity"/>
    <property type="evidence" value="ECO:0007669"/>
    <property type="project" value="TreeGrafter"/>
</dbReference>
<dbReference type="PROSITE" id="PS51390">
    <property type="entry name" value="WAP"/>
    <property type="match status" value="1"/>
</dbReference>
<dbReference type="Gene3D" id="4.10.75.10">
    <property type="entry name" value="Elafin-like"/>
    <property type="match status" value="3"/>
</dbReference>
<dbReference type="InterPro" id="IPR050514">
    <property type="entry name" value="WAP_four-disulfide_core"/>
</dbReference>
<keyword evidence="1" id="KW-0732">Signal</keyword>
<dbReference type="SUPFAM" id="SSF57256">
    <property type="entry name" value="Elafin-like"/>
    <property type="match status" value="3"/>
</dbReference>
<evidence type="ECO:0000259" key="2">
    <source>
        <dbReference type="PROSITE" id="PS51390"/>
    </source>
</evidence>
<accession>A0AAV3AKB9</accession>
<dbReference type="GO" id="GO:0045087">
    <property type="term" value="P:innate immune response"/>
    <property type="evidence" value="ECO:0007669"/>
    <property type="project" value="TreeGrafter"/>
</dbReference>
<keyword evidence="4" id="KW-1185">Reference proteome</keyword>
<feature type="domain" description="WAP" evidence="2">
    <location>
        <begin position="69"/>
        <end position="116"/>
    </location>
</feature>
<name>A0AAV3AKB9_PYXAD</name>
<dbReference type="GO" id="GO:0005615">
    <property type="term" value="C:extracellular space"/>
    <property type="evidence" value="ECO:0007669"/>
    <property type="project" value="TreeGrafter"/>
</dbReference>
<sequence length="165" mass="18105">MNSMQVSFLLLSLTTLTTGSDVKPGACPPERFLYYQNYPVQNFCQNDKDCSGDQKCCVDNKFMFCKQPAGERSGSCPSTNTLISPRCNDDCIFDSDCPSEKKCCSIGCGKRCLRLVRERSGKCPTSIPNVSETGTKDQNCASDYDCGIGYKCCGTQGNKKCLRAE</sequence>